<name>A3VGX6_9RHOB</name>
<protein>
    <submittedName>
        <fullName evidence="2">Uncharacterized protein</fullName>
    </submittedName>
</protein>
<dbReference type="HOGENOM" id="CLU_3426590_0_0_5"/>
<evidence type="ECO:0000256" key="1">
    <source>
        <dbReference type="SAM" id="MobiDB-lite"/>
    </source>
</evidence>
<comment type="caution">
    <text evidence="2">The sequence shown here is derived from an EMBL/GenBank/DDBJ whole genome shotgun (WGS) entry which is preliminary data.</text>
</comment>
<gene>
    <name evidence="2" type="ORF">RB2654_14635</name>
</gene>
<evidence type="ECO:0000313" key="3">
    <source>
        <dbReference type="Proteomes" id="UP000002931"/>
    </source>
</evidence>
<keyword evidence="3" id="KW-1185">Reference proteome</keyword>
<dbReference type="STRING" id="314271.RB2654_14635"/>
<dbReference type="AlphaFoldDB" id="A3VGX6"/>
<organism evidence="2 3">
    <name type="scientific">Maritimibacter alkaliphilus HTCC2654</name>
    <dbReference type="NCBI Taxonomy" id="314271"/>
    <lineage>
        <taxon>Bacteria</taxon>
        <taxon>Pseudomonadati</taxon>
        <taxon>Pseudomonadota</taxon>
        <taxon>Alphaproteobacteria</taxon>
        <taxon>Rhodobacterales</taxon>
        <taxon>Roseobacteraceae</taxon>
        <taxon>Maritimibacter</taxon>
    </lineage>
</organism>
<proteinExistence type="predicted"/>
<dbReference type="EMBL" id="AAMT01000008">
    <property type="protein sequence ID" value="EAQ12531.1"/>
    <property type="molecule type" value="Genomic_DNA"/>
</dbReference>
<evidence type="ECO:0000313" key="2">
    <source>
        <dbReference type="EMBL" id="EAQ12531.1"/>
    </source>
</evidence>
<dbReference type="Proteomes" id="UP000002931">
    <property type="component" value="Unassembled WGS sequence"/>
</dbReference>
<feature type="region of interest" description="Disordered" evidence="1">
    <location>
        <begin position="1"/>
        <end position="21"/>
    </location>
</feature>
<accession>A3VGX6</accession>
<reference evidence="2 3" key="1">
    <citation type="journal article" date="2010" name="J. Bacteriol.">
        <title>Genome sequences of Pelagibaca bermudensis HTCC2601T and Maritimibacter alkaliphilus HTCC2654T, the type strains of two marine Roseobacter genera.</title>
        <authorList>
            <person name="Thrash J.C."/>
            <person name="Cho J.C."/>
            <person name="Ferriera S."/>
            <person name="Johnson J."/>
            <person name="Vergin K.L."/>
            <person name="Giovannoni S.J."/>
        </authorList>
    </citation>
    <scope>NUCLEOTIDE SEQUENCE [LARGE SCALE GENOMIC DNA]</scope>
    <source>
        <strain evidence="2 3">HTCC2654</strain>
    </source>
</reference>
<sequence length="21" mass="2220">MGRTGAGHPVLGLDRRDQAVL</sequence>